<proteinExistence type="predicted"/>
<feature type="region of interest" description="Disordered" evidence="1">
    <location>
        <begin position="206"/>
        <end position="228"/>
    </location>
</feature>
<name>A0A0D2EIR9_9EURO</name>
<dbReference type="STRING" id="215243.A0A0D2EIR9"/>
<dbReference type="RefSeq" id="XP_016268055.1">
    <property type="nucleotide sequence ID" value="XM_016401002.1"/>
</dbReference>
<reference evidence="2 3" key="1">
    <citation type="submission" date="2015-01" db="EMBL/GenBank/DDBJ databases">
        <title>The Genome Sequence of Exophiala oligosperma CBS72588.</title>
        <authorList>
            <consortium name="The Broad Institute Genomics Platform"/>
            <person name="Cuomo C."/>
            <person name="de Hoog S."/>
            <person name="Gorbushina A."/>
            <person name="Stielow B."/>
            <person name="Teixiera M."/>
            <person name="Abouelleil A."/>
            <person name="Chapman S.B."/>
            <person name="Priest M."/>
            <person name="Young S.K."/>
            <person name="Wortman J."/>
            <person name="Nusbaum C."/>
            <person name="Birren B."/>
        </authorList>
    </citation>
    <scope>NUCLEOTIDE SEQUENCE [LARGE SCALE GENOMIC DNA]</scope>
    <source>
        <strain evidence="2 3">CBS 72588</strain>
    </source>
</reference>
<dbReference type="VEuPathDB" id="FungiDB:PV06_00497"/>
<evidence type="ECO:0000313" key="3">
    <source>
        <dbReference type="Proteomes" id="UP000053342"/>
    </source>
</evidence>
<accession>A0A0D2EIR9</accession>
<dbReference type="EMBL" id="KN847332">
    <property type="protein sequence ID" value="KIW47839.1"/>
    <property type="molecule type" value="Genomic_DNA"/>
</dbReference>
<evidence type="ECO:0000256" key="1">
    <source>
        <dbReference type="SAM" id="MobiDB-lite"/>
    </source>
</evidence>
<dbReference type="OrthoDB" id="19690at2759"/>
<dbReference type="Proteomes" id="UP000053342">
    <property type="component" value="Unassembled WGS sequence"/>
</dbReference>
<dbReference type="CDD" id="cd02947">
    <property type="entry name" value="TRX_family"/>
    <property type="match status" value="1"/>
</dbReference>
<protein>
    <recommendedName>
        <fullName evidence="4">Thioredoxin domain-containing protein</fullName>
    </recommendedName>
</protein>
<keyword evidence="3" id="KW-1185">Reference proteome</keyword>
<feature type="compositionally biased region" description="Gly residues" evidence="1">
    <location>
        <begin position="209"/>
        <end position="228"/>
    </location>
</feature>
<gene>
    <name evidence="2" type="ORF">PV06_00497</name>
</gene>
<evidence type="ECO:0008006" key="4">
    <source>
        <dbReference type="Google" id="ProtNLM"/>
    </source>
</evidence>
<dbReference type="GeneID" id="27352571"/>
<dbReference type="SUPFAM" id="SSF52833">
    <property type="entry name" value="Thioredoxin-like"/>
    <property type="match status" value="1"/>
</dbReference>
<dbReference type="HOGENOM" id="CLU_098391_0_0_1"/>
<dbReference type="AlphaFoldDB" id="A0A0D2EIR9"/>
<organism evidence="2 3">
    <name type="scientific">Exophiala oligosperma</name>
    <dbReference type="NCBI Taxonomy" id="215243"/>
    <lineage>
        <taxon>Eukaryota</taxon>
        <taxon>Fungi</taxon>
        <taxon>Dikarya</taxon>
        <taxon>Ascomycota</taxon>
        <taxon>Pezizomycotina</taxon>
        <taxon>Eurotiomycetes</taxon>
        <taxon>Chaetothyriomycetidae</taxon>
        <taxon>Chaetothyriales</taxon>
        <taxon>Herpotrichiellaceae</taxon>
        <taxon>Exophiala</taxon>
    </lineage>
</organism>
<dbReference type="Gene3D" id="3.40.30.10">
    <property type="entry name" value="Glutaredoxin"/>
    <property type="match status" value="1"/>
</dbReference>
<evidence type="ECO:0000313" key="2">
    <source>
        <dbReference type="EMBL" id="KIW47839.1"/>
    </source>
</evidence>
<sequence>MGAHKSSAQLLQSLVEALSSTTTVHSRRSVVQCRSVTLPRKYCPPASGHDTTHTLRRRPFTTSAPLRQQNRVFNPFRTPSQFHDSLRLCSANNTLLLALFTTSTCTPCRTITPLLTSLVETRPVDPADRYSALAFAEVELDSPDMSEGSMMGLGVEWGVTSMPTLIGFGGRRAERVTDRLTDTRMLGDGKRMAAWVDEQMRKGDPFGTSGVGSGGGAGGGLSGRIFGG</sequence>
<dbReference type="InterPro" id="IPR036249">
    <property type="entry name" value="Thioredoxin-like_sf"/>
</dbReference>